<protein>
    <submittedName>
        <fullName evidence="2">DisA checkpoint controller nucleotide-binding</fullName>
    </submittedName>
</protein>
<dbReference type="Pfam" id="PF21749">
    <property type="entry name" value="DACND"/>
    <property type="match status" value="1"/>
</dbReference>
<dbReference type="PROSITE" id="PS51794">
    <property type="entry name" value="DAC"/>
    <property type="match status" value="1"/>
</dbReference>
<feature type="domain" description="DAC" evidence="1">
    <location>
        <begin position="307"/>
        <end position="457"/>
    </location>
</feature>
<organism evidence="2 3">
    <name type="scientific">Thermodesulforhabdus norvegica</name>
    <dbReference type="NCBI Taxonomy" id="39841"/>
    <lineage>
        <taxon>Bacteria</taxon>
        <taxon>Pseudomonadati</taxon>
        <taxon>Thermodesulfobacteriota</taxon>
        <taxon>Syntrophobacteria</taxon>
        <taxon>Syntrophobacterales</taxon>
        <taxon>Thermodesulforhabdaceae</taxon>
        <taxon>Thermodesulforhabdus</taxon>
    </lineage>
</organism>
<gene>
    <name evidence="2" type="ORF">SAMN05660836_00135</name>
</gene>
<accession>A0A1I4QPH7</accession>
<dbReference type="Pfam" id="PF21750">
    <property type="entry name" value="DACNH"/>
    <property type="match status" value="1"/>
</dbReference>
<dbReference type="InterPro" id="IPR048552">
    <property type="entry name" value="DACND"/>
</dbReference>
<dbReference type="Pfam" id="PF02457">
    <property type="entry name" value="DAC"/>
    <property type="match status" value="1"/>
</dbReference>
<dbReference type="RefSeq" id="WP_093392662.1">
    <property type="nucleotide sequence ID" value="NZ_FOUU01000001.1"/>
</dbReference>
<dbReference type="Proteomes" id="UP000199611">
    <property type="component" value="Unassembled WGS sequence"/>
</dbReference>
<dbReference type="EMBL" id="FOUU01000001">
    <property type="protein sequence ID" value="SFM41625.1"/>
    <property type="molecule type" value="Genomic_DNA"/>
</dbReference>
<dbReference type="STRING" id="39841.SAMN05660836_00135"/>
<name>A0A1I4QPH7_9BACT</name>
<evidence type="ECO:0000313" key="3">
    <source>
        <dbReference type="Proteomes" id="UP000199611"/>
    </source>
</evidence>
<dbReference type="Gene3D" id="3.40.1700.10">
    <property type="entry name" value="DNA integrity scanning protein, DisA, N-terminal domain"/>
    <property type="match status" value="1"/>
</dbReference>
<dbReference type="SUPFAM" id="SSF143597">
    <property type="entry name" value="YojJ-like"/>
    <property type="match status" value="1"/>
</dbReference>
<evidence type="ECO:0000313" key="2">
    <source>
        <dbReference type="EMBL" id="SFM41625.1"/>
    </source>
</evidence>
<keyword evidence="3" id="KW-1185">Reference proteome</keyword>
<proteinExistence type="predicted"/>
<dbReference type="InterPro" id="IPR003390">
    <property type="entry name" value="DNA_integrity_scan_DisA_N"/>
</dbReference>
<reference evidence="2 3" key="1">
    <citation type="submission" date="2016-10" db="EMBL/GenBank/DDBJ databases">
        <authorList>
            <person name="de Groot N.N."/>
        </authorList>
    </citation>
    <scope>NUCLEOTIDE SEQUENCE [LARGE SCALE GENOMIC DNA]</scope>
    <source>
        <strain evidence="2 3">DSM 9990</strain>
    </source>
</reference>
<dbReference type="OrthoDB" id="859517at2"/>
<dbReference type="AlphaFoldDB" id="A0A1I4QPH7"/>
<evidence type="ECO:0000259" key="1">
    <source>
        <dbReference type="PROSITE" id="PS51794"/>
    </source>
</evidence>
<dbReference type="InterPro" id="IPR048555">
    <property type="entry name" value="DACNH"/>
</dbReference>
<dbReference type="InterPro" id="IPR036888">
    <property type="entry name" value="DNA_integrity_DisA_N_sf"/>
</dbReference>
<sequence>MNYASKKLRIVNVLEGLMEGLSDFCGPTRAALIYAEHPEDPLRIWDPFRLLDGHEPRLKELYVDSEKWRECELSLEEMRFFGEMVPEKDIGLSGVISYGGRTGAIFYQMWFVDHHPDLCSRGPVERWLEHAVCMLSHDFVTEDAFYTASSRYVLREYAKYAVRDYILDELNLLIGWDMPYHVTSVLDVILGLSKLPEEGSLPEGRLAVVEPKICEALPLAVKFPSADRPLLKNLKHVRKLLTAVRDNPELALISDGTSIIGIGRCDGKLPSVVAEFKKTYGFVHIGENPVCSFSEGKFYATNRQPHLVELEELLLEADLEEDVRDEIFRICLTIVRRSVEEKHGCAIVVDLNEAPIPISGQRLDKPLDLSDPENLKLACALSKLDGAVHIGRDLRLHGFSCLLDGFAVPGEDRSRGARYNSAMRFTAQHPGVIVIAVSADRPVAVFQEGVDVTGHRWFENYAEDKIFKTPMTLKEWLGL</sequence>